<feature type="compositionally biased region" description="Polar residues" evidence="9">
    <location>
        <begin position="489"/>
        <end position="504"/>
    </location>
</feature>
<feature type="coiled-coil region" evidence="8">
    <location>
        <begin position="589"/>
        <end position="630"/>
    </location>
</feature>
<evidence type="ECO:0000256" key="5">
    <source>
        <dbReference type="ARBA" id="ARBA00022829"/>
    </source>
</evidence>
<dbReference type="GO" id="GO:0051310">
    <property type="term" value="P:metaphase chromosome alignment"/>
    <property type="evidence" value="ECO:0007669"/>
    <property type="project" value="TreeGrafter"/>
</dbReference>
<evidence type="ECO:0000256" key="3">
    <source>
        <dbReference type="ARBA" id="ARBA00010042"/>
    </source>
</evidence>
<feature type="compositionally biased region" description="Basic and acidic residues" evidence="9">
    <location>
        <begin position="562"/>
        <end position="571"/>
    </location>
</feature>
<reference evidence="11 12" key="1">
    <citation type="journal article" date="2021" name="Elife">
        <title>Chloroplast acquisition without the gene transfer in kleptoplastic sea slugs, Plakobranchus ocellatus.</title>
        <authorList>
            <person name="Maeda T."/>
            <person name="Takahashi S."/>
            <person name="Yoshida T."/>
            <person name="Shimamura S."/>
            <person name="Takaki Y."/>
            <person name="Nagai Y."/>
            <person name="Toyoda A."/>
            <person name="Suzuki Y."/>
            <person name="Arimoto A."/>
            <person name="Ishii H."/>
            <person name="Satoh N."/>
            <person name="Nishiyama T."/>
            <person name="Hasebe M."/>
            <person name="Maruyama T."/>
            <person name="Minagawa J."/>
            <person name="Obokata J."/>
            <person name="Shigenobu S."/>
        </authorList>
    </citation>
    <scope>NUCLEOTIDE SEQUENCE [LARGE SCALE GENOMIC DNA]</scope>
</reference>
<evidence type="ECO:0000256" key="4">
    <source>
        <dbReference type="ARBA" id="ARBA00022490"/>
    </source>
</evidence>
<feature type="compositionally biased region" description="Polar residues" evidence="9">
    <location>
        <begin position="190"/>
        <end position="213"/>
    </location>
</feature>
<comment type="caution">
    <text evidence="11">The sequence shown here is derived from an EMBL/GenBank/DDBJ whole genome shotgun (WGS) entry which is preliminary data.</text>
</comment>
<dbReference type="GO" id="GO:0000776">
    <property type="term" value="C:kinetochore"/>
    <property type="evidence" value="ECO:0007669"/>
    <property type="project" value="TreeGrafter"/>
</dbReference>
<feature type="compositionally biased region" description="Polar residues" evidence="9">
    <location>
        <begin position="358"/>
        <end position="373"/>
    </location>
</feature>
<evidence type="ECO:0000256" key="2">
    <source>
        <dbReference type="ARBA" id="ARBA00004186"/>
    </source>
</evidence>
<comment type="similarity">
    <text evidence="3">Belongs to the INCENP family.</text>
</comment>
<dbReference type="GO" id="GO:1990385">
    <property type="term" value="C:meiotic spindle midzone"/>
    <property type="evidence" value="ECO:0007669"/>
    <property type="project" value="TreeGrafter"/>
</dbReference>
<feature type="compositionally biased region" description="Polar residues" evidence="9">
    <location>
        <begin position="842"/>
        <end position="857"/>
    </location>
</feature>
<dbReference type="InterPro" id="IPR005635">
    <property type="entry name" value="Inner_centromere_prot_ARK-bd"/>
</dbReference>
<feature type="compositionally biased region" description="Basic and acidic residues" evidence="9">
    <location>
        <begin position="666"/>
        <end position="678"/>
    </location>
</feature>
<evidence type="ECO:0000256" key="1">
    <source>
        <dbReference type="ARBA" id="ARBA00004123"/>
    </source>
</evidence>
<dbReference type="Proteomes" id="UP000735302">
    <property type="component" value="Unassembled WGS sequence"/>
</dbReference>
<accession>A0AAV4DE68</accession>
<dbReference type="PANTHER" id="PTHR13142:SF1">
    <property type="entry name" value="INNER CENTROMERE PROTEIN"/>
    <property type="match status" value="1"/>
</dbReference>
<comment type="subcellular location">
    <subcellularLocation>
        <location evidence="2">Cytoplasm</location>
        <location evidence="2">Cytoskeleton</location>
        <location evidence="2">Spindle</location>
    </subcellularLocation>
    <subcellularLocation>
        <location evidence="1">Nucleus</location>
    </subcellularLocation>
</comment>
<dbReference type="GO" id="GO:0030496">
    <property type="term" value="C:midbody"/>
    <property type="evidence" value="ECO:0007669"/>
    <property type="project" value="TreeGrafter"/>
</dbReference>
<proteinExistence type="inferred from homology"/>
<feature type="domain" description="Inner centromere protein ARK-binding" evidence="10">
    <location>
        <begin position="911"/>
        <end position="967"/>
    </location>
</feature>
<dbReference type="EMBL" id="BLXT01007756">
    <property type="protein sequence ID" value="GFO42151.1"/>
    <property type="molecule type" value="Genomic_DNA"/>
</dbReference>
<keyword evidence="6" id="KW-0206">Cytoskeleton</keyword>
<dbReference type="AlphaFoldDB" id="A0AAV4DE68"/>
<feature type="region of interest" description="Disordered" evidence="9">
    <location>
        <begin position="662"/>
        <end position="716"/>
    </location>
</feature>
<evidence type="ECO:0000313" key="11">
    <source>
        <dbReference type="EMBL" id="GFO42151.1"/>
    </source>
</evidence>
<protein>
    <submittedName>
        <fullName evidence="11">Inner centromere protein</fullName>
    </submittedName>
</protein>
<keyword evidence="8" id="KW-0175">Coiled coil</keyword>
<dbReference type="GO" id="GO:0000281">
    <property type="term" value="P:mitotic cytokinesis"/>
    <property type="evidence" value="ECO:0007669"/>
    <property type="project" value="TreeGrafter"/>
</dbReference>
<feature type="compositionally biased region" description="Low complexity" evidence="9">
    <location>
        <begin position="416"/>
        <end position="425"/>
    </location>
</feature>
<dbReference type="PANTHER" id="PTHR13142">
    <property type="entry name" value="INNER CENTROMERE PROTEIN"/>
    <property type="match status" value="1"/>
</dbReference>
<feature type="region of interest" description="Disordered" evidence="9">
    <location>
        <begin position="108"/>
        <end position="373"/>
    </location>
</feature>
<evidence type="ECO:0000256" key="6">
    <source>
        <dbReference type="ARBA" id="ARBA00023212"/>
    </source>
</evidence>
<feature type="region of interest" description="Disordered" evidence="9">
    <location>
        <begin position="403"/>
        <end position="584"/>
    </location>
</feature>
<feature type="compositionally biased region" description="Basic and acidic residues" evidence="9">
    <location>
        <begin position="685"/>
        <end position="700"/>
    </location>
</feature>
<feature type="compositionally biased region" description="Polar residues" evidence="9">
    <location>
        <begin position="866"/>
        <end position="890"/>
    </location>
</feature>
<feature type="compositionally biased region" description="Polar residues" evidence="9">
    <location>
        <begin position="444"/>
        <end position="468"/>
    </location>
</feature>
<feature type="compositionally biased region" description="Basic and acidic residues" evidence="9">
    <location>
        <begin position="305"/>
        <end position="335"/>
    </location>
</feature>
<evidence type="ECO:0000256" key="8">
    <source>
        <dbReference type="SAM" id="Coils"/>
    </source>
</evidence>
<gene>
    <name evidence="11" type="ORF">PoB_006865600</name>
</gene>
<name>A0AAV4DE68_9GAST</name>
<feature type="region of interest" description="Disordered" evidence="9">
    <location>
        <begin position="842"/>
        <end position="927"/>
    </location>
</feature>
<evidence type="ECO:0000256" key="9">
    <source>
        <dbReference type="SAM" id="MobiDB-lite"/>
    </source>
</evidence>
<evidence type="ECO:0000313" key="12">
    <source>
        <dbReference type="Proteomes" id="UP000735302"/>
    </source>
</evidence>
<feature type="compositionally biased region" description="Acidic residues" evidence="9">
    <location>
        <begin position="910"/>
        <end position="920"/>
    </location>
</feature>
<evidence type="ECO:0000256" key="7">
    <source>
        <dbReference type="ARBA" id="ARBA00023242"/>
    </source>
</evidence>
<organism evidence="11 12">
    <name type="scientific">Plakobranchus ocellatus</name>
    <dbReference type="NCBI Taxonomy" id="259542"/>
    <lineage>
        <taxon>Eukaryota</taxon>
        <taxon>Metazoa</taxon>
        <taxon>Spiralia</taxon>
        <taxon>Lophotrochozoa</taxon>
        <taxon>Mollusca</taxon>
        <taxon>Gastropoda</taxon>
        <taxon>Heterobranchia</taxon>
        <taxon>Euthyneura</taxon>
        <taxon>Panpulmonata</taxon>
        <taxon>Sacoglossa</taxon>
        <taxon>Placobranchoidea</taxon>
        <taxon>Plakobranchidae</taxon>
        <taxon>Plakobranchus</taxon>
    </lineage>
</organism>
<feature type="compositionally biased region" description="Basic and acidic residues" evidence="9">
    <location>
        <begin position="433"/>
        <end position="443"/>
    </location>
</feature>
<dbReference type="Gene3D" id="1.20.5.2230">
    <property type="match status" value="1"/>
</dbReference>
<evidence type="ECO:0000259" key="10">
    <source>
        <dbReference type="Pfam" id="PF03941"/>
    </source>
</evidence>
<feature type="compositionally biased region" description="Basic residues" evidence="9">
    <location>
        <begin position="295"/>
        <end position="304"/>
    </location>
</feature>
<keyword evidence="12" id="KW-1185">Reference proteome</keyword>
<keyword evidence="4" id="KW-0963">Cytoplasm</keyword>
<keyword evidence="5" id="KW-0159">Chromosome partition</keyword>
<feature type="region of interest" description="Disordered" evidence="9">
    <location>
        <begin position="752"/>
        <end position="771"/>
    </location>
</feature>
<sequence length="992" mass="114021">MADQKAFTFALYNLLQPQRECEAVKESFMDSMKKEFQWMDEIFEAACSAFTVNSKKLEPMPKTPCVKNKMQKRKRKKEEAYKAELESTPTSSKARCTAIKFEPNIEDSEDSAETMTTGRPMRKCRASRNATKPAPRLNLRRQAKKEVEESSIDVETTIPEPSPEKAEQNNSLITIAGSKEASRSLCEGSVASTNTNTQQATKNGKTDESSPSVRTRVKNYEINIIERLTPTNQRSPRLATPKAIDEVHASSKLKSRPDSNPPLANQPSSTNKKKRSSSKKQEKEVPNDSPPPRQTRTRLRLHKQASKDEPEEESKMTKTGEETKVQKVKDNKKNDQNQTVHQHVTPCVDLDRDEADSGRNQRSSKGRSLSETQVVISEVYELYENGDEPKLQQYEVVKTKTTPVLNVSVDDLQAPSSPDLAASEESSSDTEASDAKESSRNEMDSNTPDNASKGMSTRTRTRVKQNGNVRADAPVLKTGENKDSGVGMRTSSEKANSTFTAESESGSDDGMGRSTRTRARQQKEKAAAVDAEVADPVRSTRTRQRAKEAEAAAAEASAVDGGPKRLVEHTRGMSPAPKRIRSNVGVDLLNMHEDKMKKLLEKQKKDEEKVNRLKELKKRKIEEKQREREVRFQRVAATRQEQEEKQRFIEEQMMKKLGTTAALKAKIQEEREKEEIERRKQRQKKQMEADLRRKQEEEERRRKRQEQEEEARQQEALFLKKRKQEELWRKQKMAEEKAKNEERLAEKEQKLMEEKARVQQMQRDRDLMNLKAKLDKENQLLQERMERERIEKEKKAEREKKIKEEMERLKAMEQERLHLREQELQKQREIADKERAMKQIISNHNKSVLAQKQQKQSVEPPAAPTVVNTTQTLNTSKTLNPAVTNSNNYEMTPPKKYTSNDPHNYGLDDKESDDSTDEEDQPKKRIPEWAMGVQLNTALIRQCVDPPDVDKLFRWRAIIPPNLEEIFKGSFKRRYKERTSSAIWNTPPVKYC</sequence>
<dbReference type="GO" id="GO:0051257">
    <property type="term" value="P:meiotic spindle midzone assembly"/>
    <property type="evidence" value="ECO:0007669"/>
    <property type="project" value="TreeGrafter"/>
</dbReference>
<dbReference type="GO" id="GO:0032133">
    <property type="term" value="C:chromosome passenger complex"/>
    <property type="evidence" value="ECO:0007669"/>
    <property type="project" value="TreeGrafter"/>
</dbReference>
<dbReference type="GO" id="GO:0005634">
    <property type="term" value="C:nucleus"/>
    <property type="evidence" value="ECO:0007669"/>
    <property type="project" value="UniProtKB-SubCell"/>
</dbReference>
<keyword evidence="7" id="KW-0539">Nucleus</keyword>
<dbReference type="Pfam" id="PF03941">
    <property type="entry name" value="INCENP_ARK-bind"/>
    <property type="match status" value="1"/>
</dbReference>